<name>A0A821XTA7_9BILA</name>
<proteinExistence type="predicted"/>
<dbReference type="Proteomes" id="UP000663848">
    <property type="component" value="Unassembled WGS sequence"/>
</dbReference>
<dbReference type="EMBL" id="CAJOBP010089947">
    <property type="protein sequence ID" value="CAF4943500.1"/>
    <property type="molecule type" value="Genomic_DNA"/>
</dbReference>
<gene>
    <name evidence="2" type="ORF">QYT958_LOCUS45088</name>
    <name evidence="1" type="ORF">UJA718_LOCUS47434</name>
</gene>
<accession>A0A821XTA7</accession>
<evidence type="ECO:0000313" key="3">
    <source>
        <dbReference type="Proteomes" id="UP000663873"/>
    </source>
</evidence>
<organism evidence="1 3">
    <name type="scientific">Rotaria socialis</name>
    <dbReference type="NCBI Taxonomy" id="392032"/>
    <lineage>
        <taxon>Eukaryota</taxon>
        <taxon>Metazoa</taxon>
        <taxon>Spiralia</taxon>
        <taxon>Gnathifera</taxon>
        <taxon>Rotifera</taxon>
        <taxon>Eurotatoria</taxon>
        <taxon>Bdelloidea</taxon>
        <taxon>Philodinida</taxon>
        <taxon>Philodinidae</taxon>
        <taxon>Rotaria</taxon>
    </lineage>
</organism>
<dbReference type="AlphaFoldDB" id="A0A821XTA7"/>
<dbReference type="EMBL" id="CAJOBR010073137">
    <property type="protein sequence ID" value="CAF5105664.1"/>
    <property type="molecule type" value="Genomic_DNA"/>
</dbReference>
<keyword evidence="3" id="KW-1185">Reference proteome</keyword>
<reference evidence="1" key="1">
    <citation type="submission" date="2021-02" db="EMBL/GenBank/DDBJ databases">
        <authorList>
            <person name="Nowell W R."/>
        </authorList>
    </citation>
    <scope>NUCLEOTIDE SEQUENCE</scope>
</reference>
<feature type="non-terminal residue" evidence="1">
    <location>
        <position position="68"/>
    </location>
</feature>
<evidence type="ECO:0000313" key="1">
    <source>
        <dbReference type="EMBL" id="CAF4943500.1"/>
    </source>
</evidence>
<protein>
    <submittedName>
        <fullName evidence="1">Uncharacterized protein</fullName>
    </submittedName>
</protein>
<dbReference type="Proteomes" id="UP000663873">
    <property type="component" value="Unassembled WGS sequence"/>
</dbReference>
<sequence>MQQKIEERTSYISQGNNIWKYVHPTFHPYASTVKGITTDMGIIKDHQLIADTLANFYEKHFENPSFDI</sequence>
<comment type="caution">
    <text evidence="1">The sequence shown here is derived from an EMBL/GenBank/DDBJ whole genome shotgun (WGS) entry which is preliminary data.</text>
</comment>
<evidence type="ECO:0000313" key="2">
    <source>
        <dbReference type="EMBL" id="CAF5105664.1"/>
    </source>
</evidence>